<dbReference type="PANTHER" id="PTHR34386">
    <property type="entry name" value="GLUTAREDOXIN"/>
    <property type="match status" value="1"/>
</dbReference>
<dbReference type="CDD" id="cd02976">
    <property type="entry name" value="NrdH"/>
    <property type="match status" value="1"/>
</dbReference>
<comment type="similarity">
    <text evidence="2">Belongs to the glutaredoxin family.</text>
</comment>
<evidence type="ECO:0000313" key="9">
    <source>
        <dbReference type="EMBL" id="EJF91667.1"/>
    </source>
</evidence>
<dbReference type="PANTHER" id="PTHR34386:SF1">
    <property type="entry name" value="GLUTAREDOXIN-LIKE PROTEIN NRDH"/>
    <property type="match status" value="1"/>
</dbReference>
<dbReference type="Proteomes" id="UP000008952">
    <property type="component" value="Unassembled WGS sequence"/>
</dbReference>
<gene>
    <name evidence="9" type="ORF">ME5_00046</name>
</gene>
<feature type="domain" description="Glutaredoxin" evidence="8">
    <location>
        <begin position="2"/>
        <end position="60"/>
    </location>
</feature>
<accession>J1K2F6</accession>
<evidence type="ECO:0000256" key="2">
    <source>
        <dbReference type="ARBA" id="ARBA00007787"/>
    </source>
</evidence>
<proteinExistence type="inferred from homology"/>
<dbReference type="RefSeq" id="WP_008037286.1">
    <property type="nucleotide sequence ID" value="NZ_JH725147.1"/>
</dbReference>
<sequence length="76" mass="8750">MVIVYSKPNYVQCTATKNMLDKAKIIYQVIDITKNEQAYSFVQSLGYKQVPVVTIGDIHWSGFQPDMLKKHITDQK</sequence>
<keyword evidence="5" id="KW-0249">Electron transport</keyword>
<dbReference type="SUPFAM" id="SSF52833">
    <property type="entry name" value="Thioredoxin-like"/>
    <property type="match status" value="1"/>
</dbReference>
<evidence type="ECO:0000256" key="3">
    <source>
        <dbReference type="ARBA" id="ARBA00017945"/>
    </source>
</evidence>
<dbReference type="NCBIfam" id="TIGR02194">
    <property type="entry name" value="GlrX_NrdH"/>
    <property type="match status" value="1"/>
</dbReference>
<dbReference type="InterPro" id="IPR036249">
    <property type="entry name" value="Thioredoxin-like_sf"/>
</dbReference>
<dbReference type="InterPro" id="IPR011909">
    <property type="entry name" value="GlrX_NrdH"/>
</dbReference>
<evidence type="ECO:0000313" key="10">
    <source>
        <dbReference type="Proteomes" id="UP000008952"/>
    </source>
</evidence>
<keyword evidence="4" id="KW-0813">Transport</keyword>
<dbReference type="InterPro" id="IPR002109">
    <property type="entry name" value="Glutaredoxin"/>
</dbReference>
<keyword evidence="6" id="KW-1015">Disulfide bond</keyword>
<keyword evidence="10" id="KW-1185">Reference proteome</keyword>
<dbReference type="eggNOG" id="COG0695">
    <property type="taxonomic scope" value="Bacteria"/>
</dbReference>
<dbReference type="GO" id="GO:0045454">
    <property type="term" value="P:cell redox homeostasis"/>
    <property type="evidence" value="ECO:0007669"/>
    <property type="project" value="InterPro"/>
</dbReference>
<dbReference type="HOGENOM" id="CLU_026126_9_0_5"/>
<evidence type="ECO:0000256" key="7">
    <source>
        <dbReference type="ARBA" id="ARBA00023284"/>
    </source>
</evidence>
<dbReference type="EMBL" id="AIMB01000001">
    <property type="protein sequence ID" value="EJF91667.1"/>
    <property type="molecule type" value="Genomic_DNA"/>
</dbReference>
<evidence type="ECO:0000256" key="4">
    <source>
        <dbReference type="ARBA" id="ARBA00022448"/>
    </source>
</evidence>
<name>J1K2F6_9HYPH</name>
<comment type="caution">
    <text evidence="9">The sequence shown here is derived from an EMBL/GenBank/DDBJ whole genome shotgun (WGS) entry which is preliminary data.</text>
</comment>
<dbReference type="Pfam" id="PF00462">
    <property type="entry name" value="Glutaredoxin"/>
    <property type="match status" value="1"/>
</dbReference>
<dbReference type="OrthoDB" id="8545217at2"/>
<dbReference type="GO" id="GO:0009055">
    <property type="term" value="F:electron transfer activity"/>
    <property type="evidence" value="ECO:0007669"/>
    <property type="project" value="TreeGrafter"/>
</dbReference>
<organism evidence="9 10">
    <name type="scientific">Bartonella tamiae Th239</name>
    <dbReference type="NCBI Taxonomy" id="1094558"/>
    <lineage>
        <taxon>Bacteria</taxon>
        <taxon>Pseudomonadati</taxon>
        <taxon>Pseudomonadota</taxon>
        <taxon>Alphaproteobacteria</taxon>
        <taxon>Hyphomicrobiales</taxon>
        <taxon>Bartonellaceae</taxon>
        <taxon>Bartonella</taxon>
    </lineage>
</organism>
<evidence type="ECO:0000256" key="6">
    <source>
        <dbReference type="ARBA" id="ARBA00023157"/>
    </source>
</evidence>
<evidence type="ECO:0000259" key="8">
    <source>
        <dbReference type="Pfam" id="PF00462"/>
    </source>
</evidence>
<dbReference type="InterPro" id="IPR051548">
    <property type="entry name" value="Grx-like_ET"/>
</dbReference>
<protein>
    <recommendedName>
        <fullName evidence="3">Glutaredoxin-like protein NrdH</fullName>
    </recommendedName>
</protein>
<dbReference type="AlphaFoldDB" id="J1K2F6"/>
<dbReference type="Gene3D" id="3.40.30.10">
    <property type="entry name" value="Glutaredoxin"/>
    <property type="match status" value="1"/>
</dbReference>
<evidence type="ECO:0000256" key="5">
    <source>
        <dbReference type="ARBA" id="ARBA00022982"/>
    </source>
</evidence>
<dbReference type="PATRIC" id="fig|1094558.3.peg.47"/>
<dbReference type="STRING" id="1094558.ME5_00046"/>
<comment type="function">
    <text evidence="1">Electron transport system for the ribonucleotide reductase system NrdEF.</text>
</comment>
<evidence type="ECO:0000256" key="1">
    <source>
        <dbReference type="ARBA" id="ARBA00002292"/>
    </source>
</evidence>
<reference evidence="9 10" key="1">
    <citation type="submission" date="2012-03" db="EMBL/GenBank/DDBJ databases">
        <title>The Genome Sequence of Bartonella tamiae Th239.</title>
        <authorList>
            <consortium name="The Broad Institute Genome Sequencing Platform"/>
            <consortium name="The Broad Institute Genome Sequencing Center for Infectious Disease"/>
            <person name="Feldgarden M."/>
            <person name="Kirby J."/>
            <person name="Kosoy M."/>
            <person name="Birtles R."/>
            <person name="Probert W.S."/>
            <person name="Chiaraviglio L."/>
            <person name="Young S.K."/>
            <person name="Zeng Q."/>
            <person name="Gargeya S."/>
            <person name="Fitzgerald M."/>
            <person name="Haas B."/>
            <person name="Abouelleil A."/>
            <person name="Alvarado L."/>
            <person name="Arachchi H.M."/>
            <person name="Berlin A."/>
            <person name="Chapman S.B."/>
            <person name="Gearin G."/>
            <person name="Goldberg J."/>
            <person name="Griggs A."/>
            <person name="Gujja S."/>
            <person name="Hansen M."/>
            <person name="Heiman D."/>
            <person name="Howarth C."/>
            <person name="Larimer J."/>
            <person name="Lui A."/>
            <person name="MacDonald P.J.P."/>
            <person name="McCowen C."/>
            <person name="Montmayeur A."/>
            <person name="Murphy C."/>
            <person name="Neiman D."/>
            <person name="Pearson M."/>
            <person name="Priest M."/>
            <person name="Roberts A."/>
            <person name="Saif S."/>
            <person name="Shea T."/>
            <person name="Sisk P."/>
            <person name="Stolte C."/>
            <person name="Sykes S."/>
            <person name="Wortman J."/>
            <person name="Nusbaum C."/>
            <person name="Birren B."/>
        </authorList>
    </citation>
    <scope>NUCLEOTIDE SEQUENCE [LARGE SCALE GENOMIC DNA]</scope>
    <source>
        <strain evidence="9 10">Th239</strain>
    </source>
</reference>
<keyword evidence="7" id="KW-0676">Redox-active center</keyword>
<dbReference type="PROSITE" id="PS51354">
    <property type="entry name" value="GLUTAREDOXIN_2"/>
    <property type="match status" value="1"/>
</dbReference>